<dbReference type="SUPFAM" id="SSF144083">
    <property type="entry name" value="Magnesium transport protein CorA, transmembrane region"/>
    <property type="match status" value="1"/>
</dbReference>
<sequence length="306" mass="35349">MKRIIGNGLRWIDIEHPSKEDLGELRKEFPNFHPLTLEDTLTPIQRARIDIFEDHIFTVLHFPIYDKKLGRIIASEVDIFVGKDYVVTIHEGRIKALVDLFDDALNNPRVRKEIISKGGAGFVLYNILNTIIDSIFPVLYKIDIDLDMIEDKIFEGRKISQQIESLSVQRRNVLSFRKIISPQRAVLPQIRDRLRLVGIKEQMTLYFDDLVDHIEKIWQTLEEQKEIVDGLHEDSAALVNTLTNDVVRVLTVITVVFLPLTLIASIFGMNVKLPFSEAPFGFEFLIIIMLAILAILILVFRKLHWL</sequence>
<keyword evidence="7 8" id="KW-0472">Membrane</keyword>
<dbReference type="InterPro" id="IPR002523">
    <property type="entry name" value="MgTranspt_CorA/ZnTranspt_ZntB"/>
</dbReference>
<evidence type="ECO:0000256" key="1">
    <source>
        <dbReference type="ARBA" id="ARBA00004651"/>
    </source>
</evidence>
<comment type="similarity">
    <text evidence="2">Belongs to the CorA metal ion transporter (MIT) (TC 1.A.35) family.</text>
</comment>
<evidence type="ECO:0000256" key="5">
    <source>
        <dbReference type="ARBA" id="ARBA00022692"/>
    </source>
</evidence>
<protein>
    <recommendedName>
        <fullName evidence="11">Magnesium transport protein CorA</fullName>
    </recommendedName>
</protein>
<evidence type="ECO:0000313" key="9">
    <source>
        <dbReference type="EMBL" id="OGY22094.1"/>
    </source>
</evidence>
<dbReference type="Gene3D" id="1.20.58.340">
    <property type="entry name" value="Magnesium transport protein CorA, transmembrane region"/>
    <property type="match status" value="2"/>
</dbReference>
<evidence type="ECO:0000256" key="8">
    <source>
        <dbReference type="SAM" id="Phobius"/>
    </source>
</evidence>
<comment type="caution">
    <text evidence="9">The sequence shown here is derived from an EMBL/GenBank/DDBJ whole genome shotgun (WGS) entry which is preliminary data.</text>
</comment>
<dbReference type="GO" id="GO:0000287">
    <property type="term" value="F:magnesium ion binding"/>
    <property type="evidence" value="ECO:0007669"/>
    <property type="project" value="TreeGrafter"/>
</dbReference>
<evidence type="ECO:0000256" key="6">
    <source>
        <dbReference type="ARBA" id="ARBA00022989"/>
    </source>
</evidence>
<feature type="transmembrane region" description="Helical" evidence="8">
    <location>
        <begin position="280"/>
        <end position="300"/>
    </location>
</feature>
<dbReference type="Gene3D" id="3.30.460.20">
    <property type="entry name" value="CorA soluble domain-like"/>
    <property type="match status" value="1"/>
</dbReference>
<evidence type="ECO:0008006" key="11">
    <source>
        <dbReference type="Google" id="ProtNLM"/>
    </source>
</evidence>
<dbReference type="STRING" id="1802591.A2113_02705"/>
<dbReference type="GO" id="GO:0050897">
    <property type="term" value="F:cobalt ion binding"/>
    <property type="evidence" value="ECO:0007669"/>
    <property type="project" value="TreeGrafter"/>
</dbReference>
<dbReference type="GO" id="GO:0015095">
    <property type="term" value="F:magnesium ion transmembrane transporter activity"/>
    <property type="evidence" value="ECO:0007669"/>
    <property type="project" value="TreeGrafter"/>
</dbReference>
<name>A0A1G1W3D7_9BACT</name>
<proteinExistence type="inferred from homology"/>
<keyword evidence="4" id="KW-1003">Cell membrane</keyword>
<dbReference type="GO" id="GO:0015087">
    <property type="term" value="F:cobalt ion transmembrane transporter activity"/>
    <property type="evidence" value="ECO:0007669"/>
    <property type="project" value="TreeGrafter"/>
</dbReference>
<dbReference type="PANTHER" id="PTHR46494">
    <property type="entry name" value="CORA FAMILY METAL ION TRANSPORTER (EUROFUNG)"/>
    <property type="match status" value="1"/>
</dbReference>
<dbReference type="InterPro" id="IPR045863">
    <property type="entry name" value="CorA_TM1_TM2"/>
</dbReference>
<reference evidence="9 10" key="1">
    <citation type="journal article" date="2016" name="Nat. Commun.">
        <title>Thousands of microbial genomes shed light on interconnected biogeochemical processes in an aquifer system.</title>
        <authorList>
            <person name="Anantharaman K."/>
            <person name="Brown C.T."/>
            <person name="Hug L.A."/>
            <person name="Sharon I."/>
            <person name="Castelle C.J."/>
            <person name="Probst A.J."/>
            <person name="Thomas B.C."/>
            <person name="Singh A."/>
            <person name="Wilkins M.J."/>
            <person name="Karaoz U."/>
            <person name="Brodie E.L."/>
            <person name="Williams K.H."/>
            <person name="Hubbard S.S."/>
            <person name="Banfield J.F."/>
        </authorList>
    </citation>
    <scope>NUCLEOTIDE SEQUENCE [LARGE SCALE GENOMIC DNA]</scope>
</reference>
<dbReference type="CDD" id="cd12822">
    <property type="entry name" value="TmCorA-like"/>
    <property type="match status" value="1"/>
</dbReference>
<dbReference type="Proteomes" id="UP000176299">
    <property type="component" value="Unassembled WGS sequence"/>
</dbReference>
<comment type="subcellular location">
    <subcellularLocation>
        <location evidence="1">Cell membrane</location>
        <topology evidence="1">Multi-pass membrane protein</topology>
    </subcellularLocation>
</comment>
<accession>A0A1G1W3D7</accession>
<evidence type="ECO:0000256" key="3">
    <source>
        <dbReference type="ARBA" id="ARBA00022448"/>
    </source>
</evidence>
<organism evidence="9 10">
    <name type="scientific">Candidatus Woykebacteria bacterium GWA1_44_8</name>
    <dbReference type="NCBI Taxonomy" id="1802591"/>
    <lineage>
        <taxon>Bacteria</taxon>
        <taxon>Candidatus Woykeibacteriota</taxon>
    </lineage>
</organism>
<evidence type="ECO:0000313" key="10">
    <source>
        <dbReference type="Proteomes" id="UP000176299"/>
    </source>
</evidence>
<dbReference type="SUPFAM" id="SSF143865">
    <property type="entry name" value="CorA soluble domain-like"/>
    <property type="match status" value="1"/>
</dbReference>
<keyword evidence="5 8" id="KW-0812">Transmembrane</keyword>
<evidence type="ECO:0000256" key="2">
    <source>
        <dbReference type="ARBA" id="ARBA00009765"/>
    </source>
</evidence>
<dbReference type="EMBL" id="MHCN01000009">
    <property type="protein sequence ID" value="OGY22094.1"/>
    <property type="molecule type" value="Genomic_DNA"/>
</dbReference>
<dbReference type="GO" id="GO:0005886">
    <property type="term" value="C:plasma membrane"/>
    <property type="evidence" value="ECO:0007669"/>
    <property type="project" value="UniProtKB-SubCell"/>
</dbReference>
<keyword evidence="3" id="KW-0813">Transport</keyword>
<evidence type="ECO:0000256" key="4">
    <source>
        <dbReference type="ARBA" id="ARBA00022475"/>
    </source>
</evidence>
<dbReference type="PANTHER" id="PTHR46494:SF1">
    <property type="entry name" value="CORA FAMILY METAL ION TRANSPORTER (EUROFUNG)"/>
    <property type="match status" value="1"/>
</dbReference>
<feature type="transmembrane region" description="Helical" evidence="8">
    <location>
        <begin position="246"/>
        <end position="268"/>
    </location>
</feature>
<dbReference type="Pfam" id="PF01544">
    <property type="entry name" value="CorA"/>
    <property type="match status" value="1"/>
</dbReference>
<keyword evidence="6 8" id="KW-1133">Transmembrane helix</keyword>
<gene>
    <name evidence="9" type="ORF">A2113_02705</name>
</gene>
<evidence type="ECO:0000256" key="7">
    <source>
        <dbReference type="ARBA" id="ARBA00023136"/>
    </source>
</evidence>
<dbReference type="AlphaFoldDB" id="A0A1G1W3D7"/>
<dbReference type="InterPro" id="IPR045861">
    <property type="entry name" value="CorA_cytoplasmic_dom"/>
</dbReference>